<proteinExistence type="predicted"/>
<comment type="caution">
    <text evidence="2">The sequence shown here is derived from an EMBL/GenBank/DDBJ whole genome shotgun (WGS) entry which is preliminary data.</text>
</comment>
<evidence type="ECO:0000313" key="2">
    <source>
        <dbReference type="EMBL" id="MBJ7882716.1"/>
    </source>
</evidence>
<reference evidence="2 3" key="1">
    <citation type="submission" date="2020-09" db="EMBL/GenBank/DDBJ databases">
        <title>Draft genome of Gelidibacter salicanalis PAMC21136.</title>
        <authorList>
            <person name="Park H."/>
        </authorList>
    </citation>
    <scope>NUCLEOTIDE SEQUENCE [LARGE SCALE GENOMIC DNA]</scope>
    <source>
        <strain evidence="2 3">PAMC21136</strain>
    </source>
</reference>
<gene>
    <name evidence="2" type="ORF">JEM65_18940</name>
</gene>
<keyword evidence="3" id="KW-1185">Reference proteome</keyword>
<keyword evidence="1" id="KW-1133">Transmembrane helix</keyword>
<dbReference type="EMBL" id="JAEHJZ010000052">
    <property type="protein sequence ID" value="MBJ7882716.1"/>
    <property type="molecule type" value="Genomic_DNA"/>
</dbReference>
<dbReference type="RefSeq" id="WP_199602992.1">
    <property type="nucleotide sequence ID" value="NZ_JAEHJZ010000052.1"/>
</dbReference>
<dbReference type="Proteomes" id="UP000662373">
    <property type="component" value="Unassembled WGS sequence"/>
</dbReference>
<evidence type="ECO:0000313" key="3">
    <source>
        <dbReference type="Proteomes" id="UP000662373"/>
    </source>
</evidence>
<protein>
    <submittedName>
        <fullName evidence="2">DUF4258 domain-containing protein</fullName>
    </submittedName>
</protein>
<keyword evidence="1" id="KW-0472">Membrane</keyword>
<name>A0A934KWR4_9FLAO</name>
<evidence type="ECO:0000256" key="1">
    <source>
        <dbReference type="SAM" id="Phobius"/>
    </source>
</evidence>
<organism evidence="2 3">
    <name type="scientific">Gelidibacter salicanalis</name>
    <dbReference type="NCBI Taxonomy" id="291193"/>
    <lineage>
        <taxon>Bacteria</taxon>
        <taxon>Pseudomonadati</taxon>
        <taxon>Bacteroidota</taxon>
        <taxon>Flavobacteriia</taxon>
        <taxon>Flavobacteriales</taxon>
        <taxon>Flavobacteriaceae</taxon>
        <taxon>Gelidibacter</taxon>
    </lineage>
</organism>
<feature type="transmembrane region" description="Helical" evidence="1">
    <location>
        <begin position="7"/>
        <end position="25"/>
    </location>
</feature>
<sequence>MKFIHRLGYYLGGFSIGLIILAFFLSGKKTSCAYGPNARTTKTISQKKKSYSEEALQTMRTFQMDSATVSDMIKYGSVNFSESDTKTETCKTYIIENSFKNQDFKLQIKNCDSLATIETIVLDKKDG</sequence>
<accession>A0A934KWR4</accession>
<keyword evidence="1" id="KW-0812">Transmembrane</keyword>
<dbReference type="AlphaFoldDB" id="A0A934KWR4"/>